<sequence length="87" mass="9485">MKRYLILSALASLGIFLQAGSANDQYRCNFRYKVGANDWVNDSASATTRSLAKGSVASVLESKEAKANREGKSFDSTNLFCREVLGD</sequence>
<dbReference type="EMBL" id="RCBY01000593">
    <property type="protein sequence ID" value="RQH14423.1"/>
    <property type="molecule type" value="Genomic_DNA"/>
</dbReference>
<evidence type="ECO:0000313" key="2">
    <source>
        <dbReference type="EMBL" id="RQH14423.1"/>
    </source>
</evidence>
<evidence type="ECO:0000256" key="1">
    <source>
        <dbReference type="SAM" id="SignalP"/>
    </source>
</evidence>
<dbReference type="Proteomes" id="UP000269154">
    <property type="component" value="Unassembled WGS sequence"/>
</dbReference>
<dbReference type="AlphaFoldDB" id="A0A3N6NYE0"/>
<accession>A0A3N6NYE0</accession>
<keyword evidence="1" id="KW-0732">Signal</keyword>
<name>A0A3N6NYE0_9CYAN</name>
<feature type="chain" id="PRO_5018211957" evidence="1">
    <location>
        <begin position="22"/>
        <end position="87"/>
    </location>
</feature>
<reference evidence="2 3" key="1">
    <citation type="journal article" date="2018" name="ACS Chem. Biol.">
        <title>Ketoreductase domain dysfunction expands chemodiversity: malyngamide biosynthesis in the cyanobacterium Okeania hirsuta.</title>
        <authorList>
            <person name="Moss N.A."/>
            <person name="Leao T."/>
            <person name="Rankin M."/>
            <person name="McCullough T.M."/>
            <person name="Qu P."/>
            <person name="Korobeynikov A."/>
            <person name="Smith J.L."/>
            <person name="Gerwick L."/>
            <person name="Gerwick W.H."/>
        </authorList>
    </citation>
    <scope>NUCLEOTIDE SEQUENCE [LARGE SCALE GENOMIC DNA]</scope>
    <source>
        <strain evidence="2 3">PAB10Feb10-1</strain>
    </source>
</reference>
<dbReference type="RefSeq" id="WP_124143397.1">
    <property type="nucleotide sequence ID" value="NZ_CAWOKI010000341.1"/>
</dbReference>
<gene>
    <name evidence="2" type="ORF">D5R40_34300</name>
</gene>
<keyword evidence="3" id="KW-1185">Reference proteome</keyword>
<comment type="caution">
    <text evidence="2">The sequence shown here is derived from an EMBL/GenBank/DDBJ whole genome shotgun (WGS) entry which is preliminary data.</text>
</comment>
<feature type="signal peptide" evidence="1">
    <location>
        <begin position="1"/>
        <end position="21"/>
    </location>
</feature>
<evidence type="ECO:0000313" key="3">
    <source>
        <dbReference type="Proteomes" id="UP000269154"/>
    </source>
</evidence>
<proteinExistence type="predicted"/>
<dbReference type="OrthoDB" id="463164at2"/>
<protein>
    <submittedName>
        <fullName evidence="2">Uncharacterized protein</fullName>
    </submittedName>
</protein>
<organism evidence="2 3">
    <name type="scientific">Okeania hirsuta</name>
    <dbReference type="NCBI Taxonomy" id="1458930"/>
    <lineage>
        <taxon>Bacteria</taxon>
        <taxon>Bacillati</taxon>
        <taxon>Cyanobacteriota</taxon>
        <taxon>Cyanophyceae</taxon>
        <taxon>Oscillatoriophycideae</taxon>
        <taxon>Oscillatoriales</taxon>
        <taxon>Microcoleaceae</taxon>
        <taxon>Okeania</taxon>
    </lineage>
</organism>